<dbReference type="Gene3D" id="1.10.3910.10">
    <property type="entry name" value="SP0561-like"/>
    <property type="match status" value="1"/>
</dbReference>
<dbReference type="AlphaFoldDB" id="A0A7J4IUB9"/>
<dbReference type="Pfam" id="PF01521">
    <property type="entry name" value="Fe-S_biosyn"/>
    <property type="match status" value="1"/>
</dbReference>
<dbReference type="PANTHER" id="PTHR43011:SF1">
    <property type="entry name" value="IRON-SULFUR CLUSTER ASSEMBLY 2 HOMOLOG, MITOCHONDRIAL"/>
    <property type="match status" value="1"/>
</dbReference>
<dbReference type="PROSITE" id="PS01152">
    <property type="entry name" value="HESB"/>
    <property type="match status" value="1"/>
</dbReference>
<feature type="domain" description="Core" evidence="1">
    <location>
        <begin position="78"/>
        <end position="179"/>
    </location>
</feature>
<dbReference type="SUPFAM" id="SSF89360">
    <property type="entry name" value="HesB-like domain"/>
    <property type="match status" value="1"/>
</dbReference>
<dbReference type="GO" id="GO:0051539">
    <property type="term" value="F:4 iron, 4 sulfur cluster binding"/>
    <property type="evidence" value="ECO:0007669"/>
    <property type="project" value="TreeGrafter"/>
</dbReference>
<dbReference type="Gene3D" id="2.60.300.12">
    <property type="entry name" value="HesB-like domain"/>
    <property type="match status" value="1"/>
</dbReference>
<dbReference type="InterPro" id="IPR016092">
    <property type="entry name" value="ATAP"/>
</dbReference>
<dbReference type="Pfam" id="PF08984">
    <property type="entry name" value="DUF1858"/>
    <property type="match status" value="1"/>
</dbReference>
<dbReference type="InterPro" id="IPR015077">
    <property type="entry name" value="DUF1858"/>
</dbReference>
<dbReference type="NCBIfam" id="TIGR00049">
    <property type="entry name" value="iron-sulfur cluster assembly accessory protein"/>
    <property type="match status" value="1"/>
</dbReference>
<evidence type="ECO:0000313" key="4">
    <source>
        <dbReference type="Proteomes" id="UP000565078"/>
    </source>
</evidence>
<proteinExistence type="predicted"/>
<dbReference type="NCBIfam" id="TIGR03980">
    <property type="entry name" value="prismane_assoc"/>
    <property type="match status" value="1"/>
</dbReference>
<dbReference type="InterPro" id="IPR038062">
    <property type="entry name" value="ScdA-like_N_sf"/>
</dbReference>
<sequence>MGSKEVITKNMLIGDVVNKYPKLAQTMMEHGLHCIGCHVNPYESIEAGAFGHGMGKETVEQMVGEMNEAVAGFEERDIVLSEAAVKKFSELMEKEGKAGWGLKFSVEPGGCSGYSYAMDFAKEPAENEKVLSEKGMKVFVDKNVFPMVKGVRIDFVDGLSGVGFKISNPNAQGTCGCGKSFH</sequence>
<dbReference type="SUPFAM" id="SSF140683">
    <property type="entry name" value="SP0561-like"/>
    <property type="match status" value="1"/>
</dbReference>
<accession>A0A7J4IUB9</accession>
<dbReference type="InterPro" id="IPR035903">
    <property type="entry name" value="HesB-like_dom_sf"/>
</dbReference>
<evidence type="ECO:0000313" key="3">
    <source>
        <dbReference type="EMBL" id="HIH09101.1"/>
    </source>
</evidence>
<dbReference type="InterPro" id="IPR000361">
    <property type="entry name" value="ATAP_core_dom"/>
</dbReference>
<name>A0A7J4IUB9_9ARCH</name>
<dbReference type="InterPro" id="IPR023883">
    <property type="entry name" value="CHP03980_redox-disulphide"/>
</dbReference>
<reference evidence="4" key="1">
    <citation type="journal article" date="2020" name="bioRxiv">
        <title>A rank-normalized archaeal taxonomy based on genome phylogeny resolves widespread incomplete and uneven classifications.</title>
        <authorList>
            <person name="Rinke C."/>
            <person name="Chuvochina M."/>
            <person name="Mussig A.J."/>
            <person name="Chaumeil P.-A."/>
            <person name="Waite D.W."/>
            <person name="Whitman W.B."/>
            <person name="Parks D.H."/>
            <person name="Hugenholtz P."/>
        </authorList>
    </citation>
    <scope>NUCLEOTIDE SEQUENCE [LARGE SCALE GENOMIC DNA]</scope>
</reference>
<evidence type="ECO:0000259" key="2">
    <source>
        <dbReference type="Pfam" id="PF08984"/>
    </source>
</evidence>
<dbReference type="Proteomes" id="UP000565078">
    <property type="component" value="Unassembled WGS sequence"/>
</dbReference>
<dbReference type="InterPro" id="IPR017870">
    <property type="entry name" value="FeS_cluster_insertion_CS"/>
</dbReference>
<gene>
    <name evidence="3" type="ORF">HA254_00355</name>
</gene>
<organism evidence="3 4">
    <name type="scientific">Candidatus Iainarchaeum sp</name>
    <dbReference type="NCBI Taxonomy" id="3101447"/>
    <lineage>
        <taxon>Archaea</taxon>
        <taxon>Candidatus Iainarchaeota</taxon>
        <taxon>Candidatus Iainarchaeia</taxon>
        <taxon>Candidatus Iainarchaeales</taxon>
        <taxon>Candidatus Iainarchaeaceae</taxon>
        <taxon>Candidatus Iainarchaeum</taxon>
    </lineage>
</organism>
<dbReference type="PANTHER" id="PTHR43011">
    <property type="entry name" value="IRON-SULFUR CLUSTER ASSEMBLY 2 HOMOLOG, MITOCHONDRIAL"/>
    <property type="match status" value="1"/>
</dbReference>
<dbReference type="GO" id="GO:0016226">
    <property type="term" value="P:iron-sulfur cluster assembly"/>
    <property type="evidence" value="ECO:0007669"/>
    <property type="project" value="InterPro"/>
</dbReference>
<comment type="caution">
    <text evidence="3">The sequence shown here is derived from an EMBL/GenBank/DDBJ whole genome shotgun (WGS) entry which is preliminary data.</text>
</comment>
<dbReference type="GO" id="GO:0005506">
    <property type="term" value="F:iron ion binding"/>
    <property type="evidence" value="ECO:0007669"/>
    <property type="project" value="TreeGrafter"/>
</dbReference>
<feature type="domain" description="DUF1858" evidence="2">
    <location>
        <begin position="7"/>
        <end position="54"/>
    </location>
</feature>
<dbReference type="GO" id="GO:0051537">
    <property type="term" value="F:2 iron, 2 sulfur cluster binding"/>
    <property type="evidence" value="ECO:0007669"/>
    <property type="project" value="TreeGrafter"/>
</dbReference>
<feature type="non-terminal residue" evidence="3">
    <location>
        <position position="1"/>
    </location>
</feature>
<evidence type="ECO:0000259" key="1">
    <source>
        <dbReference type="Pfam" id="PF01521"/>
    </source>
</evidence>
<dbReference type="EMBL" id="DUGC01000006">
    <property type="protein sequence ID" value="HIH09101.1"/>
    <property type="molecule type" value="Genomic_DNA"/>
</dbReference>
<protein>
    <submittedName>
        <fullName evidence="3">Iron-sulfur cluster assembly accessory protein</fullName>
    </submittedName>
</protein>